<accession>A0AC34GGP4</accession>
<organism evidence="1 2">
    <name type="scientific">Panagrolaimus sp. ES5</name>
    <dbReference type="NCBI Taxonomy" id="591445"/>
    <lineage>
        <taxon>Eukaryota</taxon>
        <taxon>Metazoa</taxon>
        <taxon>Ecdysozoa</taxon>
        <taxon>Nematoda</taxon>
        <taxon>Chromadorea</taxon>
        <taxon>Rhabditida</taxon>
        <taxon>Tylenchina</taxon>
        <taxon>Panagrolaimomorpha</taxon>
        <taxon>Panagrolaimoidea</taxon>
        <taxon>Panagrolaimidae</taxon>
        <taxon>Panagrolaimus</taxon>
    </lineage>
</organism>
<evidence type="ECO:0000313" key="2">
    <source>
        <dbReference type="WBParaSite" id="ES5_v2.g28899.t1"/>
    </source>
</evidence>
<dbReference type="WBParaSite" id="ES5_v2.g28899.t1">
    <property type="protein sequence ID" value="ES5_v2.g28899.t1"/>
    <property type="gene ID" value="ES5_v2.g28899"/>
</dbReference>
<dbReference type="Proteomes" id="UP000887579">
    <property type="component" value="Unplaced"/>
</dbReference>
<protein>
    <submittedName>
        <fullName evidence="2">Uncharacterized protein</fullName>
    </submittedName>
</protein>
<name>A0AC34GGP4_9BILA</name>
<sequence>MGFNPRANFGFGLSNFGGGFGGGGSPMDMGPPQFPVYPNNGY</sequence>
<proteinExistence type="predicted"/>
<evidence type="ECO:0000313" key="1">
    <source>
        <dbReference type="Proteomes" id="UP000887579"/>
    </source>
</evidence>
<reference evidence="2" key="1">
    <citation type="submission" date="2022-11" db="UniProtKB">
        <authorList>
            <consortium name="WormBaseParasite"/>
        </authorList>
    </citation>
    <scope>IDENTIFICATION</scope>
</reference>